<dbReference type="Pfam" id="PF01476">
    <property type="entry name" value="LysM"/>
    <property type="match status" value="1"/>
</dbReference>
<dbReference type="PROSITE" id="PS51782">
    <property type="entry name" value="LYSM"/>
    <property type="match status" value="1"/>
</dbReference>
<dbReference type="InterPro" id="IPR036779">
    <property type="entry name" value="LysM_dom_sf"/>
</dbReference>
<organism evidence="3 4">
    <name type="scientific">Oceanospirillum multiglobuliferum</name>
    <dbReference type="NCBI Taxonomy" id="64969"/>
    <lineage>
        <taxon>Bacteria</taxon>
        <taxon>Pseudomonadati</taxon>
        <taxon>Pseudomonadota</taxon>
        <taxon>Gammaproteobacteria</taxon>
        <taxon>Oceanospirillales</taxon>
        <taxon>Oceanospirillaceae</taxon>
        <taxon>Oceanospirillum</taxon>
    </lineage>
</organism>
<sequence length="361" mass="40205">MIPRFFAQYFAQCRPLVGLLALLSMVALPLHAQSLTIKADAPERYLVQTGDTLWDLANRFLNEPWLWPQLWHENPQIIDPDKIYPGDELRLIFDDKGTARLQVEGEGGVVKLSPGMRVSGLRQAIPPIPQQKIDAFIESHQVFSPEELAASAYVVGAEDDRLVVGTGNLVYVRGLTSVQLGSRYLIYRSQQEYKTTSQQKNSTQWLGVEMQYIGAAQLESFQAAEGIAAMRVLQAREEIRNNDILTLNDKGNTPATFYPQAPSRQIKAEIVSIMGGMSYGGKNSVIALSAGKLQRLVPGNILKIEQQRIPVKDEHTQENLVLPTEVTGTVMVFRTFKQISYALVLEASKPITVGDWLISPE</sequence>
<evidence type="ECO:0000313" key="4">
    <source>
        <dbReference type="Proteomes" id="UP000191418"/>
    </source>
</evidence>
<feature type="domain" description="LysM" evidence="2">
    <location>
        <begin position="43"/>
        <end position="91"/>
    </location>
</feature>
<dbReference type="InterPro" id="IPR052196">
    <property type="entry name" value="Bact_Kbp"/>
</dbReference>
<feature type="signal peptide" evidence="1">
    <location>
        <begin position="1"/>
        <end position="32"/>
    </location>
</feature>
<dbReference type="SUPFAM" id="SSF54106">
    <property type="entry name" value="LysM domain"/>
    <property type="match status" value="1"/>
</dbReference>
<keyword evidence="4" id="KW-1185">Reference proteome</keyword>
<accession>A0A1T4NS46</accession>
<dbReference type="Proteomes" id="UP000191418">
    <property type="component" value="Unassembled WGS sequence"/>
</dbReference>
<dbReference type="PANTHER" id="PTHR34700">
    <property type="entry name" value="POTASSIUM BINDING PROTEIN KBP"/>
    <property type="match status" value="1"/>
</dbReference>
<comment type="caution">
    <text evidence="3">The sequence shown here is derived from an EMBL/GenBank/DDBJ whole genome shotgun (WGS) entry which is preliminary data.</text>
</comment>
<dbReference type="RefSeq" id="WP_078744830.1">
    <property type="nucleotide sequence ID" value="NZ_FUXG01000006.1"/>
</dbReference>
<proteinExistence type="predicted"/>
<dbReference type="CDD" id="cd00118">
    <property type="entry name" value="LysM"/>
    <property type="match status" value="1"/>
</dbReference>
<gene>
    <name evidence="3" type="ORF">BTE48_07405</name>
</gene>
<name>A0A1T4NS46_9GAMM</name>
<protein>
    <recommendedName>
        <fullName evidence="2">LysM domain-containing protein</fullName>
    </recommendedName>
</protein>
<evidence type="ECO:0000259" key="2">
    <source>
        <dbReference type="PROSITE" id="PS51782"/>
    </source>
</evidence>
<dbReference type="EMBL" id="MTSM01000007">
    <property type="protein sequence ID" value="OPX55712.1"/>
    <property type="molecule type" value="Genomic_DNA"/>
</dbReference>
<dbReference type="InterPro" id="IPR018392">
    <property type="entry name" value="LysM"/>
</dbReference>
<dbReference type="PANTHER" id="PTHR34700:SF4">
    <property type="entry name" value="PHAGE-LIKE ELEMENT PBSX PROTEIN XKDP"/>
    <property type="match status" value="1"/>
</dbReference>
<dbReference type="AlphaFoldDB" id="A0A1T4NS46"/>
<evidence type="ECO:0000313" key="3">
    <source>
        <dbReference type="EMBL" id="OPX55712.1"/>
    </source>
</evidence>
<keyword evidence="1" id="KW-0732">Signal</keyword>
<feature type="chain" id="PRO_5012052283" description="LysM domain-containing protein" evidence="1">
    <location>
        <begin position="33"/>
        <end position="361"/>
    </location>
</feature>
<evidence type="ECO:0000256" key="1">
    <source>
        <dbReference type="SAM" id="SignalP"/>
    </source>
</evidence>
<reference evidence="3 4" key="1">
    <citation type="submission" date="2017-01" db="EMBL/GenBank/DDBJ databases">
        <title>Genome Sequencing of a Marine Spirillum, Oceanospirillum multiglobuliferum ATCC 33336, from Japan.</title>
        <authorList>
            <person name="Carney J.G."/>
            <person name="Trachtenberg A.M."/>
            <person name="Rheaume B.A."/>
            <person name="Linnane J.D."/>
            <person name="Pitts N.L."/>
            <person name="Mykles D.L."/>
            <person name="Maclea K.S."/>
        </authorList>
    </citation>
    <scope>NUCLEOTIDE SEQUENCE [LARGE SCALE GENOMIC DNA]</scope>
    <source>
        <strain evidence="3 4">ATCC 33336</strain>
    </source>
</reference>
<dbReference type="STRING" id="64969.SAMN02745127_01211"/>
<dbReference type="OrthoDB" id="9765158at2"/>
<dbReference type="Gene3D" id="3.10.350.10">
    <property type="entry name" value="LysM domain"/>
    <property type="match status" value="1"/>
</dbReference>